<dbReference type="SUPFAM" id="SSF56091">
    <property type="entry name" value="DNA ligase/mRNA capping enzyme, catalytic domain"/>
    <property type="match status" value="1"/>
</dbReference>
<evidence type="ECO:0000313" key="3">
    <source>
        <dbReference type="EMBL" id="RSK44618.1"/>
    </source>
</evidence>
<dbReference type="InterPro" id="IPR041780">
    <property type="entry name" value="MPP_PrpE-like"/>
</dbReference>
<evidence type="ECO:0000259" key="2">
    <source>
        <dbReference type="Pfam" id="PF16542"/>
    </source>
</evidence>
<dbReference type="Gene3D" id="3.30.470.30">
    <property type="entry name" value="DNA ligase/mRNA capping enzyme"/>
    <property type="match status" value="2"/>
</dbReference>
<feature type="domain" description="Polynucleotide kinase-phosphatase ligase" evidence="2">
    <location>
        <begin position="609"/>
        <end position="986"/>
    </location>
</feature>
<dbReference type="NCBIfam" id="TIGR04075">
    <property type="entry name" value="bacter_Pnkp"/>
    <property type="match status" value="1"/>
</dbReference>
<dbReference type="Gene3D" id="3.40.50.300">
    <property type="entry name" value="P-loop containing nucleotide triphosphate hydrolases"/>
    <property type="match status" value="1"/>
</dbReference>
<dbReference type="GO" id="GO:0016791">
    <property type="term" value="F:phosphatase activity"/>
    <property type="evidence" value="ECO:0007669"/>
    <property type="project" value="TreeGrafter"/>
</dbReference>
<dbReference type="Pfam" id="PF16542">
    <property type="entry name" value="PNKP_ligase"/>
    <property type="match status" value="1"/>
</dbReference>
<dbReference type="Pfam" id="PF13671">
    <property type="entry name" value="AAA_33"/>
    <property type="match status" value="1"/>
</dbReference>
<dbReference type="OrthoDB" id="9808081at2"/>
<accession>A0A3R9MFD5</accession>
<dbReference type="CDD" id="cd07423">
    <property type="entry name" value="MPP_Prp_like"/>
    <property type="match status" value="1"/>
</dbReference>
<dbReference type="GO" id="GO:0016301">
    <property type="term" value="F:kinase activity"/>
    <property type="evidence" value="ECO:0007669"/>
    <property type="project" value="UniProtKB-KW"/>
</dbReference>
<dbReference type="InterPro" id="IPR027417">
    <property type="entry name" value="P-loop_NTPase"/>
</dbReference>
<keyword evidence="3" id="KW-0418">Kinase</keyword>
<sequence>MLPDKLMGMGQLVGNVFTTHAPFQRADVSLFDNSFYRNLHLNKSSVERVYAFLPGVIPIESNSIYAPTPHMPQPTTSLKLPELSLVLLIGTSGAGKSTFARRLFSATEIVSSDQCRALVADDENDQSATPEAFALLHYLVGLRLKRGLLTVVDATNVQPEARKTLVQLARDYHVLPTAVVLDVPDRLAEDRNRQRAERQHLGRHVIPNQRQQLRRSLKSLKQEGFRHVYHLRGPEEIDVVQAVQRDPLYSNRKQDTGPFDIIGDVHGCYLELVQLLAQLGYDVEETPVLDARDLGVRVTRRRDAISCVSSLNDAKTDGISNNLSNDETQDIAPLQPPRRVLFLGDLVDRGPASPQVLRLVMSMVQSGLALCVPGNHDIKLLRFLNGKQVNEKHGFAETVQQLAAESDTFKSQVRQFLDGLVSHYVLDGGKLVVAHAGMREEMQGRGSGAVRAFALFGETTGEIDEFGLPVRYNWASEYRGRATVVYGHTPVPDPEWLNNTIDIDTGCVFGGRLTALRYPERELVSVPAQQVYCEPVRPLSVVRNQLSVAGCQLSGSENELTIDNQQLTTQLSAQQVHDELLDIQDVLGKQIIKTRLLPSVTVREENAAAALEVMSRFALNPKWLLYLPPTMSPSETSALPDLLEHPAEAFDYFRRQGLERVVCEEKHMGSRVVVVLAKDEDAARRRFGVVGEGPGKVYTRTGRNFFTDSNLEAAFLARLQDALTASSFWERFSTDWVCLDAELLPWSAKAQELIRNQYAAVAAAATAALPEAAAILTQAAARGLDGVEALLARTTARQQAARHYAEAYRRYCWPVESLADLRLAPFHLLATEGRTYFDKDHAWHMETLRALCLADEGLLRATPYRVVHLQDIADVEAATQWWLDLTAAGGEGMVVKPYDFIPTGQKQLVQPALKCRGREYLRIIYGPDYLLPGNLERLRERNVKAKRNLALREFTLGVEGLERFVAGAPLREVHQCVFGVLALESEAVDPRL</sequence>
<evidence type="ECO:0000259" key="1">
    <source>
        <dbReference type="Pfam" id="PF00149"/>
    </source>
</evidence>
<dbReference type="SUPFAM" id="SSF52540">
    <property type="entry name" value="P-loop containing nucleoside triphosphate hydrolases"/>
    <property type="match status" value="1"/>
</dbReference>
<organism evidence="3 4">
    <name type="scientific">Hymenobacter perfusus</name>
    <dbReference type="NCBI Taxonomy" id="1236770"/>
    <lineage>
        <taxon>Bacteria</taxon>
        <taxon>Pseudomonadati</taxon>
        <taxon>Bacteroidota</taxon>
        <taxon>Cytophagia</taxon>
        <taxon>Cytophagales</taxon>
        <taxon>Hymenobacteraceae</taxon>
        <taxon>Hymenobacter</taxon>
    </lineage>
</organism>
<dbReference type="InterPro" id="IPR032380">
    <property type="entry name" value="PNKP_ligase_dom"/>
</dbReference>
<dbReference type="Proteomes" id="UP000270291">
    <property type="component" value="Unassembled WGS sequence"/>
</dbReference>
<reference evidence="3 4" key="1">
    <citation type="submission" date="2018-12" db="EMBL/GenBank/DDBJ databases">
        <authorList>
            <person name="Feng G."/>
            <person name="Zhu H."/>
        </authorList>
    </citation>
    <scope>NUCLEOTIDE SEQUENCE [LARGE SCALE GENOMIC DNA]</scope>
    <source>
        <strain evidence="3 4">LMG 26000</strain>
    </source>
</reference>
<dbReference type="InterPro" id="IPR006186">
    <property type="entry name" value="Ser/Thr-sp_prot-phosphatase"/>
</dbReference>
<dbReference type="InterPro" id="IPR029052">
    <property type="entry name" value="Metallo-depent_PP-like"/>
</dbReference>
<dbReference type="PANTHER" id="PTHR42850">
    <property type="entry name" value="METALLOPHOSPHOESTERASE"/>
    <property type="match status" value="1"/>
</dbReference>
<dbReference type="InterPro" id="IPR004843">
    <property type="entry name" value="Calcineurin-like_PHP"/>
</dbReference>
<comment type="caution">
    <text evidence="3">The sequence shown here is derived from an EMBL/GenBank/DDBJ whole genome shotgun (WGS) entry which is preliminary data.</text>
</comment>
<dbReference type="GO" id="GO:0005737">
    <property type="term" value="C:cytoplasm"/>
    <property type="evidence" value="ECO:0007669"/>
    <property type="project" value="TreeGrafter"/>
</dbReference>
<evidence type="ECO:0000313" key="4">
    <source>
        <dbReference type="Proteomes" id="UP000270291"/>
    </source>
</evidence>
<dbReference type="EMBL" id="RWIU01000002">
    <property type="protein sequence ID" value="RSK44618.1"/>
    <property type="molecule type" value="Genomic_DNA"/>
</dbReference>
<name>A0A3R9MFD5_9BACT</name>
<dbReference type="AlphaFoldDB" id="A0A3R9MFD5"/>
<dbReference type="InterPro" id="IPR050126">
    <property type="entry name" value="Ap4A_hydrolase"/>
</dbReference>
<gene>
    <name evidence="3" type="ORF">EI293_08875</name>
</gene>
<dbReference type="PANTHER" id="PTHR42850:SF7">
    <property type="entry name" value="BIS(5'-NUCLEOSYL)-TETRAPHOSPHATASE PRPE [ASYMMETRICAL]"/>
    <property type="match status" value="1"/>
</dbReference>
<dbReference type="Pfam" id="PF00149">
    <property type="entry name" value="Metallophos"/>
    <property type="match status" value="1"/>
</dbReference>
<feature type="domain" description="Calcineurin-like phosphoesterase" evidence="1">
    <location>
        <begin position="337"/>
        <end position="492"/>
    </location>
</feature>
<dbReference type="SUPFAM" id="SSF56300">
    <property type="entry name" value="Metallo-dependent phosphatases"/>
    <property type="match status" value="1"/>
</dbReference>
<keyword evidence="4" id="KW-1185">Reference proteome</keyword>
<protein>
    <submittedName>
        <fullName evidence="3">Polynucleotide kinase-phosphatase</fullName>
    </submittedName>
</protein>
<keyword evidence="3" id="KW-0808">Transferase</keyword>
<proteinExistence type="predicted"/>
<dbReference type="Gene3D" id="3.60.21.10">
    <property type="match status" value="1"/>
</dbReference>
<dbReference type="PRINTS" id="PR00114">
    <property type="entry name" value="STPHPHTASE"/>
</dbReference>
<dbReference type="InterPro" id="IPR024028">
    <property type="entry name" value="PNKP_bac"/>
</dbReference>